<dbReference type="AlphaFoldDB" id="Q8EVZ5"/>
<protein>
    <recommendedName>
        <fullName evidence="3">Asp23/Gls24 family envelope stress response protein</fullName>
    </recommendedName>
</protein>
<dbReference type="InParanoid" id="Q8EVZ5"/>
<dbReference type="Proteomes" id="UP000002522">
    <property type="component" value="Chromosome"/>
</dbReference>
<evidence type="ECO:0000313" key="1">
    <source>
        <dbReference type="EMBL" id="BAC44202.1"/>
    </source>
</evidence>
<keyword evidence="2" id="KW-1185">Reference proteome</keyword>
<evidence type="ECO:0000313" key="2">
    <source>
        <dbReference type="Proteomes" id="UP000002522"/>
    </source>
</evidence>
<gene>
    <name evidence="1" type="ordered locus">MYPE4120</name>
</gene>
<dbReference type="HOGENOM" id="CLU_2410095_0_0_14"/>
<dbReference type="EMBL" id="BA000026">
    <property type="protein sequence ID" value="BAC44202.1"/>
    <property type="molecule type" value="Genomic_DNA"/>
</dbReference>
<dbReference type="KEGG" id="mpe:MYPE4120"/>
<name>Q8EVZ5_MALP2</name>
<evidence type="ECO:0008006" key="3">
    <source>
        <dbReference type="Google" id="ProtNLM"/>
    </source>
</evidence>
<organism evidence="1 2">
    <name type="scientific">Malacoplasma penetrans (strain HF-2)</name>
    <name type="common">Mycoplasma penetrans</name>
    <dbReference type="NCBI Taxonomy" id="272633"/>
    <lineage>
        <taxon>Bacteria</taxon>
        <taxon>Bacillati</taxon>
        <taxon>Mycoplasmatota</taxon>
        <taxon>Mycoplasmoidales</taxon>
        <taxon>Mycoplasmoidaceae</taxon>
        <taxon>Malacoplasma</taxon>
    </lineage>
</organism>
<accession>Q8EVZ5</accession>
<proteinExistence type="predicted"/>
<reference evidence="1 2" key="1">
    <citation type="journal article" date="2002" name="Nucleic Acids Res.">
        <title>The complete genomic sequence of Mycoplasma penetrans, an intracellular bacterial pathogen in humans.</title>
        <authorList>
            <person name="Sasaki Y."/>
            <person name="Ishikawa J."/>
            <person name="Yamashita A."/>
            <person name="Oshima K."/>
            <person name="Kenri T."/>
            <person name="Furuya K."/>
            <person name="Yoshino C."/>
            <person name="Horino A."/>
            <person name="Shiba T."/>
            <person name="Sasaki T."/>
            <person name="Hattori M."/>
        </authorList>
    </citation>
    <scope>NUCLEOTIDE SEQUENCE [LARGE SCALE GENOMIC DNA]</scope>
    <source>
        <strain evidence="1 2">HF-2</strain>
    </source>
</reference>
<dbReference type="STRING" id="272633.gene:10731528"/>
<sequence>MIKWNSIIVLSAKITKSIIEQILKSTPGVNDKISASDIEIKIQSFIYITINVSIDETQVNVLETAKMIQKQVFYDLTDKTDLKNFKIDIFLK</sequence>